<feature type="region of interest" description="Disordered" evidence="1">
    <location>
        <begin position="1"/>
        <end position="40"/>
    </location>
</feature>
<sequence length="211" mass="23622">MAVSPFTNSKIIRSKGDTDGIQTSRKTEDKRSKSFKVEKTESSHHEEIMDLLKRIQISISKGKSQYKDKYYLGYNGRYILLFFISNSHLILFTAGNISNKSKQKDLSEKISASRNEEGAEGNPHVLGFKLTRLASNFAKKSPIPSLSTPRSNTIGQTNYGSSNISLETKVQPEQETLEEMKLAQLKELAKSRGIKGYSKLKKSELIKVLGS</sequence>
<organism evidence="3 4">
    <name type="scientific">Arachis duranensis</name>
    <name type="common">Wild peanut</name>
    <dbReference type="NCBI Taxonomy" id="130453"/>
    <lineage>
        <taxon>Eukaryota</taxon>
        <taxon>Viridiplantae</taxon>
        <taxon>Streptophyta</taxon>
        <taxon>Embryophyta</taxon>
        <taxon>Tracheophyta</taxon>
        <taxon>Spermatophyta</taxon>
        <taxon>Magnoliopsida</taxon>
        <taxon>eudicotyledons</taxon>
        <taxon>Gunneridae</taxon>
        <taxon>Pentapetalae</taxon>
        <taxon>rosids</taxon>
        <taxon>fabids</taxon>
        <taxon>Fabales</taxon>
        <taxon>Fabaceae</taxon>
        <taxon>Papilionoideae</taxon>
        <taxon>50 kb inversion clade</taxon>
        <taxon>dalbergioids sensu lato</taxon>
        <taxon>Dalbergieae</taxon>
        <taxon>Pterocarpus clade</taxon>
        <taxon>Arachis</taxon>
    </lineage>
</organism>
<dbReference type="PANTHER" id="PTHR34449">
    <property type="entry name" value="RHO TERMINATION FACTOR"/>
    <property type="match status" value="1"/>
</dbReference>
<evidence type="ECO:0000256" key="1">
    <source>
        <dbReference type="SAM" id="MobiDB-lite"/>
    </source>
</evidence>
<dbReference type="Gene3D" id="1.10.720.10">
    <property type="match status" value="1"/>
</dbReference>
<dbReference type="GO" id="GO:0006353">
    <property type="term" value="P:DNA-templated transcription termination"/>
    <property type="evidence" value="ECO:0007669"/>
    <property type="project" value="InterPro"/>
</dbReference>
<evidence type="ECO:0000259" key="2">
    <source>
        <dbReference type="SMART" id="SM00959"/>
    </source>
</evidence>
<feature type="domain" description="Rho termination factor-like N-terminal" evidence="2">
    <location>
        <begin position="176"/>
        <end position="211"/>
    </location>
</feature>
<keyword evidence="3" id="KW-1185">Reference proteome</keyword>
<dbReference type="AlphaFoldDB" id="A0A9C6WQU6"/>
<feature type="compositionally biased region" description="Basic and acidic residues" evidence="1">
    <location>
        <begin position="25"/>
        <end position="40"/>
    </location>
</feature>
<feature type="compositionally biased region" description="Polar residues" evidence="1">
    <location>
        <begin position="1"/>
        <end position="11"/>
    </location>
</feature>
<reference evidence="3" key="1">
    <citation type="journal article" date="2016" name="Nat. Genet.">
        <title>The genome sequences of Arachis duranensis and Arachis ipaensis, the diploid ancestors of cultivated peanut.</title>
        <authorList>
            <person name="Bertioli D.J."/>
            <person name="Cannon S.B."/>
            <person name="Froenicke L."/>
            <person name="Huang G."/>
            <person name="Farmer A.D."/>
            <person name="Cannon E.K."/>
            <person name="Liu X."/>
            <person name="Gao D."/>
            <person name="Clevenger J."/>
            <person name="Dash S."/>
            <person name="Ren L."/>
            <person name="Moretzsohn M.C."/>
            <person name="Shirasawa K."/>
            <person name="Huang W."/>
            <person name="Vidigal B."/>
            <person name="Abernathy B."/>
            <person name="Chu Y."/>
            <person name="Niederhuth C.E."/>
            <person name="Umale P."/>
            <person name="Araujo A.C."/>
            <person name="Kozik A."/>
            <person name="Kim K.D."/>
            <person name="Burow M.D."/>
            <person name="Varshney R.K."/>
            <person name="Wang X."/>
            <person name="Zhang X."/>
            <person name="Barkley N."/>
            <person name="Guimaraes P.M."/>
            <person name="Isobe S."/>
            <person name="Guo B."/>
            <person name="Liao B."/>
            <person name="Stalker H.T."/>
            <person name="Schmitz R.J."/>
            <person name="Scheffler B.E."/>
            <person name="Leal-Bertioli S.C."/>
            <person name="Xun X."/>
            <person name="Jackson S.A."/>
            <person name="Michelmore R."/>
            <person name="Ozias-Akins P."/>
        </authorList>
    </citation>
    <scope>NUCLEOTIDE SEQUENCE [LARGE SCALE GENOMIC DNA]</scope>
    <source>
        <strain evidence="3">cv. V14167</strain>
    </source>
</reference>
<gene>
    <name evidence="4" type="primary">LOC107473780</name>
</gene>
<dbReference type="GeneID" id="107473780"/>
<dbReference type="InterPro" id="IPR011112">
    <property type="entry name" value="Rho-like_N"/>
</dbReference>
<dbReference type="SMART" id="SM00959">
    <property type="entry name" value="Rho_N"/>
    <property type="match status" value="1"/>
</dbReference>
<dbReference type="InterPro" id="IPR036269">
    <property type="entry name" value="Rho_N_sf"/>
</dbReference>
<evidence type="ECO:0000313" key="3">
    <source>
        <dbReference type="Proteomes" id="UP000515211"/>
    </source>
</evidence>
<name>A0A9C6WQU6_ARADU</name>
<protein>
    <submittedName>
        <fullName evidence="4">Uncharacterized protein LOC107473780</fullName>
    </submittedName>
</protein>
<accession>A0A9C6WQU6</accession>
<dbReference type="KEGG" id="adu:107473780"/>
<dbReference type="PANTHER" id="PTHR34449:SF2">
    <property type="entry name" value="RHO TERMINATION FACTOR"/>
    <property type="match status" value="1"/>
</dbReference>
<dbReference type="Proteomes" id="UP000515211">
    <property type="component" value="Chromosome 2"/>
</dbReference>
<evidence type="ECO:0000313" key="4">
    <source>
        <dbReference type="RefSeq" id="XP_052113720.1"/>
    </source>
</evidence>
<dbReference type="SUPFAM" id="SSF68912">
    <property type="entry name" value="Rho N-terminal domain-like"/>
    <property type="match status" value="1"/>
</dbReference>
<dbReference type="RefSeq" id="XP_052113720.1">
    <property type="nucleotide sequence ID" value="XM_052257760.1"/>
</dbReference>
<proteinExistence type="predicted"/>
<dbReference type="Pfam" id="PF07498">
    <property type="entry name" value="Rho_N"/>
    <property type="match status" value="1"/>
</dbReference>
<reference evidence="4" key="2">
    <citation type="submission" date="2025-08" db="UniProtKB">
        <authorList>
            <consortium name="RefSeq"/>
        </authorList>
    </citation>
    <scope>IDENTIFICATION</scope>
    <source>
        <tissue evidence="4">Whole plant</tissue>
    </source>
</reference>